<name>A0AB34IFQ4_PRYPA</name>
<sequence>MSAVKAEALQPLRVLKVISVVAAMSAVKAEMHLSKAAEERGTKTSLLSMVCGNVALRMRVPRNGAAMPTIRMVFSVLSMDPTGHIIWPQDYTVKTAAALRKMAKSALQIMILDALFPMPDNMQLALTASAPASVVVEPSSAGAPTYRHVAVHINGHPTLVWGPWGGERALVQHRHVDQARALCGTLESKLRVALREVVDWRSNVEAVEAEMARAADEAERLRMRRAVDARSALKLERASAQRDANRARAEADAEVRSLTLKVASLERRLAGTHHVLRSKYDADLRVRDENIEMMQRQLDTLAELYEQCRIREAERETAAHHGEEGCSEDEDDGEMWEEGKKESRESAELRELKRALGVEKGRAVPNRSFAGDRSKPFAISNWSKRVVRHLVAVLADRGGEGEGIENIASALDRLGYLEQLVDCAGFRKVRKRLVQEAMDKWQLHWNARHALHVWDKLELSRAQFDSLRHLLSFVYNPDADEYMPIRVWEDPNDPSCCVCAAKITGRLRRHAREKLYHELAANAGILA</sequence>
<accession>A0AB34IFQ4</accession>
<organism evidence="3 4">
    <name type="scientific">Prymnesium parvum</name>
    <name type="common">Toxic golden alga</name>
    <dbReference type="NCBI Taxonomy" id="97485"/>
    <lineage>
        <taxon>Eukaryota</taxon>
        <taxon>Haptista</taxon>
        <taxon>Haptophyta</taxon>
        <taxon>Prymnesiophyceae</taxon>
        <taxon>Prymnesiales</taxon>
        <taxon>Prymnesiaceae</taxon>
        <taxon>Prymnesium</taxon>
    </lineage>
</organism>
<dbReference type="Proteomes" id="UP001515480">
    <property type="component" value="Unassembled WGS sequence"/>
</dbReference>
<evidence type="ECO:0000313" key="3">
    <source>
        <dbReference type="EMBL" id="KAL1496389.1"/>
    </source>
</evidence>
<feature type="compositionally biased region" description="Acidic residues" evidence="2">
    <location>
        <begin position="325"/>
        <end position="336"/>
    </location>
</feature>
<feature type="coiled-coil region" evidence="1">
    <location>
        <begin position="190"/>
        <end position="311"/>
    </location>
</feature>
<feature type="region of interest" description="Disordered" evidence="2">
    <location>
        <begin position="315"/>
        <end position="347"/>
    </location>
</feature>
<evidence type="ECO:0000256" key="2">
    <source>
        <dbReference type="SAM" id="MobiDB-lite"/>
    </source>
</evidence>
<evidence type="ECO:0000256" key="1">
    <source>
        <dbReference type="SAM" id="Coils"/>
    </source>
</evidence>
<feature type="compositionally biased region" description="Basic and acidic residues" evidence="2">
    <location>
        <begin position="337"/>
        <end position="347"/>
    </location>
</feature>
<protein>
    <submittedName>
        <fullName evidence="3">Uncharacterized protein</fullName>
    </submittedName>
</protein>
<gene>
    <name evidence="3" type="ORF">AB1Y20_016344</name>
</gene>
<reference evidence="3 4" key="1">
    <citation type="journal article" date="2024" name="Science">
        <title>Giant polyketide synthase enzymes in the biosynthesis of giant marine polyether toxins.</title>
        <authorList>
            <person name="Fallon T.R."/>
            <person name="Shende V.V."/>
            <person name="Wierzbicki I.H."/>
            <person name="Pendleton A.L."/>
            <person name="Watervoot N.F."/>
            <person name="Auber R.P."/>
            <person name="Gonzalez D.J."/>
            <person name="Wisecaver J.H."/>
            <person name="Moore B.S."/>
        </authorList>
    </citation>
    <scope>NUCLEOTIDE SEQUENCE [LARGE SCALE GENOMIC DNA]</scope>
    <source>
        <strain evidence="3 4">12B1</strain>
    </source>
</reference>
<keyword evidence="4" id="KW-1185">Reference proteome</keyword>
<evidence type="ECO:0000313" key="4">
    <source>
        <dbReference type="Proteomes" id="UP001515480"/>
    </source>
</evidence>
<dbReference type="AlphaFoldDB" id="A0AB34IFQ4"/>
<dbReference type="EMBL" id="JBGBPQ010000029">
    <property type="protein sequence ID" value="KAL1496389.1"/>
    <property type="molecule type" value="Genomic_DNA"/>
</dbReference>
<feature type="compositionally biased region" description="Basic and acidic residues" evidence="2">
    <location>
        <begin position="315"/>
        <end position="324"/>
    </location>
</feature>
<keyword evidence="1" id="KW-0175">Coiled coil</keyword>
<proteinExistence type="predicted"/>
<comment type="caution">
    <text evidence="3">The sequence shown here is derived from an EMBL/GenBank/DDBJ whole genome shotgun (WGS) entry which is preliminary data.</text>
</comment>